<evidence type="ECO:0000313" key="3">
    <source>
        <dbReference type="Proteomes" id="UP001250538"/>
    </source>
</evidence>
<evidence type="ECO:0000313" key="2">
    <source>
        <dbReference type="EMBL" id="MDT8979959.1"/>
    </source>
</evidence>
<reference evidence="3" key="1">
    <citation type="submission" date="2023-09" db="EMBL/GenBank/DDBJ databases">
        <title>Paenibacillus sp. chi10 Genome sequencing and assembly.</title>
        <authorList>
            <person name="Kim I."/>
        </authorList>
    </citation>
    <scope>NUCLEOTIDE SEQUENCE [LARGE SCALE GENOMIC DNA]</scope>
    <source>
        <strain evidence="3">chi10</strain>
    </source>
</reference>
<keyword evidence="3" id="KW-1185">Reference proteome</keyword>
<evidence type="ECO:0000256" key="1">
    <source>
        <dbReference type="SAM" id="Phobius"/>
    </source>
</evidence>
<dbReference type="AlphaFoldDB" id="A0AAJ2K3X2"/>
<dbReference type="Proteomes" id="UP001250538">
    <property type="component" value="Unassembled WGS sequence"/>
</dbReference>
<name>A0AAJ2K3X2_9BACL</name>
<gene>
    <name evidence="2" type="ORF">RQP50_27395</name>
</gene>
<dbReference type="RefSeq" id="WP_315747320.1">
    <property type="nucleotide sequence ID" value="NZ_JAVYAA010000010.1"/>
</dbReference>
<keyword evidence="1" id="KW-0812">Transmembrane</keyword>
<feature type="transmembrane region" description="Helical" evidence="1">
    <location>
        <begin position="6"/>
        <end position="24"/>
    </location>
</feature>
<keyword evidence="1" id="KW-0472">Membrane</keyword>
<sequence length="203" mass="23679">MMYWMKYVIPLPFILPVVVEWYLYCKMRKTVLEPIKEHITGNKTGARGQIVNLHGSYSKCSDREVLIQNHLLDRYTDAPTFVDKIVDLFAKLMMPLMTFMLLIAMNWMVNVFQSVNAKIDKEQLDAFKENVNNFQESMNEFYNAPILFIFIVIASLIFCSIMSHSIQYIQNSFLKSHKDMVNRIIMERGIEKSSLGETNKQSA</sequence>
<feature type="transmembrane region" description="Helical" evidence="1">
    <location>
        <begin position="88"/>
        <end position="109"/>
    </location>
</feature>
<organism evidence="2 3">
    <name type="scientific">Paenibacillus suaedae</name>
    <dbReference type="NCBI Taxonomy" id="3077233"/>
    <lineage>
        <taxon>Bacteria</taxon>
        <taxon>Bacillati</taxon>
        <taxon>Bacillota</taxon>
        <taxon>Bacilli</taxon>
        <taxon>Bacillales</taxon>
        <taxon>Paenibacillaceae</taxon>
        <taxon>Paenibacillus</taxon>
    </lineage>
</organism>
<protein>
    <submittedName>
        <fullName evidence="2">Uncharacterized protein</fullName>
    </submittedName>
</protein>
<keyword evidence="1" id="KW-1133">Transmembrane helix</keyword>
<proteinExistence type="predicted"/>
<accession>A0AAJ2K3X2</accession>
<dbReference type="EMBL" id="JAVYAA010000010">
    <property type="protein sequence ID" value="MDT8979959.1"/>
    <property type="molecule type" value="Genomic_DNA"/>
</dbReference>
<feature type="transmembrane region" description="Helical" evidence="1">
    <location>
        <begin position="146"/>
        <end position="169"/>
    </location>
</feature>
<comment type="caution">
    <text evidence="2">The sequence shown here is derived from an EMBL/GenBank/DDBJ whole genome shotgun (WGS) entry which is preliminary data.</text>
</comment>